<dbReference type="InterPro" id="IPR036869">
    <property type="entry name" value="J_dom_sf"/>
</dbReference>
<dbReference type="InterPro" id="IPR051948">
    <property type="entry name" value="Hsp70_co-chaperone_J-domain"/>
</dbReference>
<keyword evidence="2 7" id="KW-0812">Transmembrane</keyword>
<evidence type="ECO:0000256" key="2">
    <source>
        <dbReference type="ARBA" id="ARBA00022692"/>
    </source>
</evidence>
<dbReference type="PANTHER" id="PTHR44360:SF1">
    <property type="entry name" value="DNAJ HOMOLOG SUBFAMILY B MEMBER 9"/>
    <property type="match status" value="1"/>
</dbReference>
<feature type="compositionally biased region" description="Polar residues" evidence="6">
    <location>
        <begin position="50"/>
        <end position="63"/>
    </location>
</feature>
<keyword evidence="3 7" id="KW-1133">Transmembrane helix</keyword>
<dbReference type="GO" id="GO:0051087">
    <property type="term" value="F:protein-folding chaperone binding"/>
    <property type="evidence" value="ECO:0007669"/>
    <property type="project" value="TreeGrafter"/>
</dbReference>
<dbReference type="Pfam" id="PF00226">
    <property type="entry name" value="DnaJ"/>
    <property type="match status" value="1"/>
</dbReference>
<evidence type="ECO:0000313" key="9">
    <source>
        <dbReference type="EMBL" id="MBC8177718.1"/>
    </source>
</evidence>
<dbReference type="SMART" id="SM00271">
    <property type="entry name" value="DnaJ"/>
    <property type="match status" value="1"/>
</dbReference>
<dbReference type="PROSITE" id="PS50076">
    <property type="entry name" value="DNAJ_2"/>
    <property type="match status" value="1"/>
</dbReference>
<comment type="caution">
    <text evidence="9">The sequence shown here is derived from an EMBL/GenBank/DDBJ whole genome shotgun (WGS) entry which is preliminary data.</text>
</comment>
<dbReference type="EMBL" id="JACNJD010000230">
    <property type="protein sequence ID" value="MBC8177718.1"/>
    <property type="molecule type" value="Genomic_DNA"/>
</dbReference>
<evidence type="ECO:0000256" key="3">
    <source>
        <dbReference type="ARBA" id="ARBA00022989"/>
    </source>
</evidence>
<comment type="subcellular location">
    <subcellularLocation>
        <location evidence="1">Endomembrane system</location>
        <topology evidence="1">Multi-pass membrane protein</topology>
    </subcellularLocation>
</comment>
<dbReference type="GO" id="GO:0012505">
    <property type="term" value="C:endomembrane system"/>
    <property type="evidence" value="ECO:0007669"/>
    <property type="project" value="UniProtKB-SubCell"/>
</dbReference>
<dbReference type="InterPro" id="IPR001623">
    <property type="entry name" value="DnaJ_domain"/>
</dbReference>
<reference evidence="9 10" key="1">
    <citation type="submission" date="2020-08" db="EMBL/GenBank/DDBJ databases">
        <title>Bridging the membrane lipid divide: bacteria of the FCB group superphylum have the potential to synthesize archaeal ether lipids.</title>
        <authorList>
            <person name="Villanueva L."/>
            <person name="Von Meijenfeldt F.A.B."/>
            <person name="Westbye A.B."/>
            <person name="Yadav S."/>
            <person name="Hopmans E.C."/>
            <person name="Dutilh B.E."/>
            <person name="Sinninghe Damste J.S."/>
        </authorList>
    </citation>
    <scope>NUCLEOTIDE SEQUENCE [LARGE SCALE GENOMIC DNA]</scope>
    <source>
        <strain evidence="9">NIOZ-UU27</strain>
    </source>
</reference>
<evidence type="ECO:0000313" key="10">
    <source>
        <dbReference type="Proteomes" id="UP000650524"/>
    </source>
</evidence>
<protein>
    <submittedName>
        <fullName evidence="9">DnaJ domain-containing protein</fullName>
    </submittedName>
</protein>
<name>A0A8J6N062_9DELT</name>
<keyword evidence="4 7" id="KW-0472">Membrane</keyword>
<dbReference type="PANTHER" id="PTHR44360">
    <property type="entry name" value="DNAJ HOMOLOG SUBFAMILY B MEMBER 9"/>
    <property type="match status" value="1"/>
</dbReference>
<dbReference type="GO" id="GO:0036503">
    <property type="term" value="P:ERAD pathway"/>
    <property type="evidence" value="ECO:0007669"/>
    <property type="project" value="TreeGrafter"/>
</dbReference>
<dbReference type="Gene3D" id="1.10.287.110">
    <property type="entry name" value="DnaJ domain"/>
    <property type="match status" value="1"/>
</dbReference>
<evidence type="ECO:0000256" key="1">
    <source>
        <dbReference type="ARBA" id="ARBA00004127"/>
    </source>
</evidence>
<evidence type="ECO:0000256" key="7">
    <source>
        <dbReference type="SAM" id="Phobius"/>
    </source>
</evidence>
<dbReference type="Proteomes" id="UP000650524">
    <property type="component" value="Unassembled WGS sequence"/>
</dbReference>
<evidence type="ECO:0000259" key="8">
    <source>
        <dbReference type="PROSITE" id="PS50076"/>
    </source>
</evidence>
<gene>
    <name evidence="9" type="ORF">H8E19_09970</name>
</gene>
<keyword evidence="5" id="KW-0143">Chaperone</keyword>
<sequence>MAYAVSPYDLFPDFFAGVGWIDDLIVLGLLWWYIYVYRKRRYGYEGHNPGRNQSSQGTGSRGTAANDAFEPKDPYSVLGLQKGASSKEVKEAYLRLAHQYHPDKVLHLGEEFKDLAETRFKEIQSAYQELKPK</sequence>
<dbReference type="Pfam" id="PF06803">
    <property type="entry name" value="DUF1232"/>
    <property type="match status" value="1"/>
</dbReference>
<evidence type="ECO:0000256" key="6">
    <source>
        <dbReference type="SAM" id="MobiDB-lite"/>
    </source>
</evidence>
<feature type="domain" description="J" evidence="8">
    <location>
        <begin position="73"/>
        <end position="133"/>
    </location>
</feature>
<dbReference type="InterPro" id="IPR010652">
    <property type="entry name" value="DUF1232"/>
</dbReference>
<organism evidence="9 10">
    <name type="scientific">Candidatus Desulfacyla euxinica</name>
    <dbReference type="NCBI Taxonomy" id="2841693"/>
    <lineage>
        <taxon>Bacteria</taxon>
        <taxon>Deltaproteobacteria</taxon>
        <taxon>Candidatus Desulfacyla</taxon>
    </lineage>
</organism>
<dbReference type="SUPFAM" id="SSF46565">
    <property type="entry name" value="Chaperone J-domain"/>
    <property type="match status" value="1"/>
</dbReference>
<dbReference type="AlphaFoldDB" id="A0A8J6N062"/>
<feature type="region of interest" description="Disordered" evidence="6">
    <location>
        <begin position="46"/>
        <end position="73"/>
    </location>
</feature>
<accession>A0A8J6N062</accession>
<evidence type="ECO:0000256" key="5">
    <source>
        <dbReference type="ARBA" id="ARBA00023186"/>
    </source>
</evidence>
<proteinExistence type="predicted"/>
<dbReference type="CDD" id="cd06257">
    <property type="entry name" value="DnaJ"/>
    <property type="match status" value="1"/>
</dbReference>
<dbReference type="GO" id="GO:0051787">
    <property type="term" value="F:misfolded protein binding"/>
    <property type="evidence" value="ECO:0007669"/>
    <property type="project" value="TreeGrafter"/>
</dbReference>
<evidence type="ECO:0000256" key="4">
    <source>
        <dbReference type="ARBA" id="ARBA00023136"/>
    </source>
</evidence>
<dbReference type="PRINTS" id="PR00625">
    <property type="entry name" value="JDOMAIN"/>
</dbReference>
<feature type="transmembrane region" description="Helical" evidence="7">
    <location>
        <begin position="14"/>
        <end position="34"/>
    </location>
</feature>